<dbReference type="GO" id="GO:0004519">
    <property type="term" value="F:endonuclease activity"/>
    <property type="evidence" value="ECO:0007669"/>
    <property type="project" value="UniProtKB-KW"/>
</dbReference>
<keyword evidence="3 9" id="KW-0378">Hydrolase</keyword>
<comment type="caution">
    <text evidence="9">The sequence shown here is derived from an EMBL/GenBank/DDBJ whole genome shotgun (WGS) entry which is preliminary data.</text>
</comment>
<accession>A0ABQ9XCT7</accession>
<evidence type="ECO:0000313" key="10">
    <source>
        <dbReference type="Proteomes" id="UP001281761"/>
    </source>
</evidence>
<dbReference type="EC" id="3.1.-.-" evidence="9"/>
<evidence type="ECO:0000256" key="3">
    <source>
        <dbReference type="ARBA" id="ARBA00022801"/>
    </source>
</evidence>
<evidence type="ECO:0000256" key="2">
    <source>
        <dbReference type="ARBA" id="ARBA00022763"/>
    </source>
</evidence>
<evidence type="ECO:0000256" key="4">
    <source>
        <dbReference type="ARBA" id="ARBA00023125"/>
    </source>
</evidence>
<dbReference type="PANTHER" id="PTHR10150:SF0">
    <property type="entry name" value="DNA REPAIR ENDONUCLEASE XPF"/>
    <property type="match status" value="1"/>
</dbReference>
<feature type="region of interest" description="Disordered" evidence="7">
    <location>
        <begin position="929"/>
        <end position="967"/>
    </location>
</feature>
<keyword evidence="9" id="KW-0255">Endonuclease</keyword>
<dbReference type="InterPro" id="IPR047520">
    <property type="entry name" value="XPF_nuclease"/>
</dbReference>
<keyword evidence="9" id="KW-0540">Nuclease</keyword>
<dbReference type="PANTHER" id="PTHR10150">
    <property type="entry name" value="DNA REPAIR ENDONUCLEASE XPF"/>
    <property type="match status" value="1"/>
</dbReference>
<dbReference type="SMART" id="SM00891">
    <property type="entry name" value="ERCC4"/>
    <property type="match status" value="1"/>
</dbReference>
<dbReference type="Gene3D" id="3.40.50.10130">
    <property type="match status" value="1"/>
</dbReference>
<gene>
    <name evidence="9" type="ORF">BLNAU_16050</name>
</gene>
<feature type="region of interest" description="Disordered" evidence="7">
    <location>
        <begin position="392"/>
        <end position="411"/>
    </location>
</feature>
<name>A0ABQ9XCT7_9EUKA</name>
<dbReference type="InterPro" id="IPR006166">
    <property type="entry name" value="ERCC4_domain"/>
</dbReference>
<organism evidence="9 10">
    <name type="scientific">Blattamonas nauphoetae</name>
    <dbReference type="NCBI Taxonomy" id="2049346"/>
    <lineage>
        <taxon>Eukaryota</taxon>
        <taxon>Metamonada</taxon>
        <taxon>Preaxostyla</taxon>
        <taxon>Oxymonadida</taxon>
        <taxon>Blattamonas</taxon>
    </lineage>
</organism>
<keyword evidence="6" id="KW-0539">Nucleus</keyword>
<evidence type="ECO:0000256" key="7">
    <source>
        <dbReference type="SAM" id="MobiDB-lite"/>
    </source>
</evidence>
<keyword evidence="4" id="KW-0238">DNA-binding</keyword>
<dbReference type="GO" id="GO:0016787">
    <property type="term" value="F:hydrolase activity"/>
    <property type="evidence" value="ECO:0007669"/>
    <property type="project" value="UniProtKB-KW"/>
</dbReference>
<sequence length="1161" mass="132279">MESSIQTEDEDDIPRFIEEILCDIISLPSTLLVLSEGFGERLIVNSLIKLYASTDRLVFILNDFQSNQYDYQSVNGVMWPQELTSQLNSSQRMDRYLRGGVYSHTTAILSMDVLRSNIPFEQLSALIILDAHKVSDNSKQSFLIEMIREKNPNVYIHAISSSAGAFSTGYNRLEHQMSNLGCETLLLYPRFLPEIENEMKQSKPNISEVIITVSDITKRIEEILYTIIGHILHRAYSLIPKEEEVAPFELEQVMTKSFDSYYLSLVGGPWDRNRPHGIQILGELQTLRRLLYSLHRLDSLTYRELIERTLNGESVLNTETTVFFPGMMKEGSARGEWLAMQECRELAGLVNERAGLRFVKSSLADVKRFLMGRGWRETETVTPDPLIDADPIVKTKRTESSPPEDPPQPKETAFRFLKAKARTVEIEKTDQETTSQQTKPEMLTVTRREFRNAEENEKWLSIRRMIANLATAHAPHGPPAKTEFTQNRILVVSDSVTRRELKLILSSNGEDVLRSDEQKFNEYEGLKMAQRFGSQLLHTSVTDLSEPFMTANETSQSEQMLSEFNGMTPSTEEYLSEAKTRQRMIENEIGTQMHEGIGMEGLTNRLTEGGDDEEERGDAESIPTPINKNIDTQADPECIQMEKLKEQDVIFSQQFVGADEEALRSQPGFNRPVAVTFSFPSTSEFPNPLFEKRFTTGTLAAEQLGVPLVCLATSVPTLTNLLCEFDPHFVIVAQADPFVVRQVELFYFIHRQTKMDSSEADHQETKNQADVYFYILGDTFEQKMFEYRVEREQQSFVRLRERQNKLVIPRRHAPLQEMKTRSNDQPRIIVDTREFRALLPLLLSRSGFDVDVQMIEVGDYVLSPNICVERKAPSDLVMSLRTDHLHNQTLNLTRMYATPILLVEFDPKTVNRSAESLFSARPVVKTGRDRVSPQNFQRKPFLPASSNSGPSFHSMTSEPAQLQTGQPEYQPSTFQKLLQLTLKFPTLRVVWTYSPEETVRLFYELKQNEPNPVATGSTSSDGKRAKKEISRSIASRLKGMTQSDLSLVAYAGQNLSELASQSKSRMEDVMGKGRGEIVHSFLNRQLRLEDSQTLKRKKRPAPKAESNSLAQLGGPELVSLLLSENDASEMNEEKLRKTRNEIQAIVRGQKMMQDYLQRKKG</sequence>
<comment type="subcellular location">
    <subcellularLocation>
        <location evidence="1">Nucleus</location>
    </subcellularLocation>
</comment>
<evidence type="ECO:0000256" key="5">
    <source>
        <dbReference type="ARBA" id="ARBA00023204"/>
    </source>
</evidence>
<dbReference type="Pfam" id="PF02732">
    <property type="entry name" value="ERCC4"/>
    <property type="match status" value="1"/>
</dbReference>
<dbReference type="InterPro" id="IPR011335">
    <property type="entry name" value="Restrct_endonuc-II-like"/>
</dbReference>
<feature type="region of interest" description="Disordered" evidence="7">
    <location>
        <begin position="1009"/>
        <end position="1029"/>
    </location>
</feature>
<dbReference type="SUPFAM" id="SSF52980">
    <property type="entry name" value="Restriction endonuclease-like"/>
    <property type="match status" value="1"/>
</dbReference>
<dbReference type="Gene3D" id="1.10.150.20">
    <property type="entry name" value="5' to 3' exonuclease, C-terminal subdomain"/>
    <property type="match status" value="1"/>
</dbReference>
<evidence type="ECO:0000259" key="8">
    <source>
        <dbReference type="SMART" id="SM00891"/>
    </source>
</evidence>
<dbReference type="EMBL" id="JARBJD010000164">
    <property type="protein sequence ID" value="KAK2949050.1"/>
    <property type="molecule type" value="Genomic_DNA"/>
</dbReference>
<proteinExistence type="predicted"/>
<keyword evidence="10" id="KW-1185">Reference proteome</keyword>
<protein>
    <submittedName>
        <fullName evidence="9">DNA repair endonuclease XPF</fullName>
        <ecNumber evidence="9">3.1.-.-</ecNumber>
    </submittedName>
</protein>
<feature type="region of interest" description="Disordered" evidence="7">
    <location>
        <begin position="605"/>
        <end position="631"/>
    </location>
</feature>
<evidence type="ECO:0000313" key="9">
    <source>
        <dbReference type="EMBL" id="KAK2949050.1"/>
    </source>
</evidence>
<evidence type="ECO:0000256" key="6">
    <source>
        <dbReference type="ARBA" id="ARBA00023242"/>
    </source>
</evidence>
<feature type="compositionally biased region" description="Polar residues" evidence="7">
    <location>
        <begin position="944"/>
        <end position="967"/>
    </location>
</feature>
<keyword evidence="2" id="KW-0227">DNA damage</keyword>
<feature type="compositionally biased region" description="Polar residues" evidence="7">
    <location>
        <begin position="1009"/>
        <end position="1020"/>
    </location>
</feature>
<feature type="domain" description="ERCC4" evidence="8">
    <location>
        <begin position="827"/>
        <end position="907"/>
    </location>
</feature>
<reference evidence="9 10" key="1">
    <citation type="journal article" date="2022" name="bioRxiv">
        <title>Genomics of Preaxostyla Flagellates Illuminates Evolutionary Transitions and the Path Towards Mitochondrial Loss.</title>
        <authorList>
            <person name="Novak L.V.F."/>
            <person name="Treitli S.C."/>
            <person name="Pyrih J."/>
            <person name="Halakuc P."/>
            <person name="Pipaliya S.V."/>
            <person name="Vacek V."/>
            <person name="Brzon O."/>
            <person name="Soukal P."/>
            <person name="Eme L."/>
            <person name="Dacks J.B."/>
            <person name="Karnkowska A."/>
            <person name="Elias M."/>
            <person name="Hampl V."/>
        </authorList>
    </citation>
    <scope>NUCLEOTIDE SEQUENCE [LARGE SCALE GENOMIC DNA]</scope>
    <source>
        <strain evidence="9">NAU3</strain>
        <tissue evidence="9">Gut</tissue>
    </source>
</reference>
<dbReference type="Proteomes" id="UP001281761">
    <property type="component" value="Unassembled WGS sequence"/>
</dbReference>
<keyword evidence="5" id="KW-0234">DNA repair</keyword>
<evidence type="ECO:0000256" key="1">
    <source>
        <dbReference type="ARBA" id="ARBA00004123"/>
    </source>
</evidence>
<dbReference type="CDD" id="cd20078">
    <property type="entry name" value="XPF_nuclease_XPF_euk"/>
    <property type="match status" value="1"/>
</dbReference>